<reference evidence="1" key="1">
    <citation type="submission" date="2019-08" db="EMBL/GenBank/DDBJ databases">
        <authorList>
            <person name="Kucharzyk K."/>
            <person name="Murdoch R.W."/>
            <person name="Higgins S."/>
            <person name="Loffler F."/>
        </authorList>
    </citation>
    <scope>NUCLEOTIDE SEQUENCE</scope>
</reference>
<organism evidence="1">
    <name type="scientific">bioreactor metagenome</name>
    <dbReference type="NCBI Taxonomy" id="1076179"/>
    <lineage>
        <taxon>unclassified sequences</taxon>
        <taxon>metagenomes</taxon>
        <taxon>ecological metagenomes</taxon>
    </lineage>
</organism>
<proteinExistence type="predicted"/>
<accession>A0A644Z8A6</accession>
<dbReference type="AlphaFoldDB" id="A0A644Z8A6"/>
<protein>
    <submittedName>
        <fullName evidence="1">Uncharacterized protein</fullName>
    </submittedName>
</protein>
<dbReference type="EMBL" id="VSSQ01007831">
    <property type="protein sequence ID" value="MPM37106.1"/>
    <property type="molecule type" value="Genomic_DNA"/>
</dbReference>
<gene>
    <name evidence="1" type="ORF">SDC9_83712</name>
</gene>
<evidence type="ECO:0000313" key="1">
    <source>
        <dbReference type="EMBL" id="MPM37106.1"/>
    </source>
</evidence>
<sequence length="113" mass="12346">MTGTQDDSPINDTQAADRRRVFDHARNVRFLLTFIGGDHMVFSGRRRSPLLDGTSSGNDAVFQQLTAAMSLAFFNGFVGRDEAAQAEFRRLGEKAAADKLATWEVGAVKPVAK</sequence>
<comment type="caution">
    <text evidence="1">The sequence shown here is derived from an EMBL/GenBank/DDBJ whole genome shotgun (WGS) entry which is preliminary data.</text>
</comment>
<name>A0A644Z8A6_9ZZZZ</name>